<sequence length="65" mass="7180">MTETHTAPAVTDAPPHARKPRRRTQRRIAKALLWFALLFAAVAVLAEPWLLVPVVAVAAALILWD</sequence>
<dbReference type="RefSeq" id="WP_223103916.1">
    <property type="nucleotide sequence ID" value="NZ_CP061913.1"/>
</dbReference>
<accession>A0ABV5M9M8</accession>
<organism evidence="3 4">
    <name type="scientific">Dactylosporangium vinaceum</name>
    <dbReference type="NCBI Taxonomy" id="53362"/>
    <lineage>
        <taxon>Bacteria</taxon>
        <taxon>Bacillati</taxon>
        <taxon>Actinomycetota</taxon>
        <taxon>Actinomycetes</taxon>
        <taxon>Micromonosporales</taxon>
        <taxon>Micromonosporaceae</taxon>
        <taxon>Dactylosporangium</taxon>
    </lineage>
</organism>
<comment type="caution">
    <text evidence="3">The sequence shown here is derived from an EMBL/GenBank/DDBJ whole genome shotgun (WGS) entry which is preliminary data.</text>
</comment>
<dbReference type="EMBL" id="JBHMCA010000042">
    <property type="protein sequence ID" value="MFB9445570.1"/>
    <property type="molecule type" value="Genomic_DNA"/>
</dbReference>
<keyword evidence="2" id="KW-1133">Transmembrane helix</keyword>
<evidence type="ECO:0000256" key="1">
    <source>
        <dbReference type="SAM" id="MobiDB-lite"/>
    </source>
</evidence>
<gene>
    <name evidence="3" type="ORF">ACFFTR_21035</name>
</gene>
<dbReference type="Proteomes" id="UP001589608">
    <property type="component" value="Unassembled WGS sequence"/>
</dbReference>
<feature type="region of interest" description="Disordered" evidence="1">
    <location>
        <begin position="1"/>
        <end position="23"/>
    </location>
</feature>
<keyword evidence="2" id="KW-0812">Transmembrane</keyword>
<evidence type="ECO:0000256" key="2">
    <source>
        <dbReference type="SAM" id="Phobius"/>
    </source>
</evidence>
<reference evidence="3 4" key="1">
    <citation type="submission" date="2024-09" db="EMBL/GenBank/DDBJ databases">
        <authorList>
            <person name="Sun Q."/>
            <person name="Mori K."/>
        </authorList>
    </citation>
    <scope>NUCLEOTIDE SEQUENCE [LARGE SCALE GENOMIC DNA]</scope>
    <source>
        <strain evidence="3 4">JCM 3307</strain>
    </source>
</reference>
<protein>
    <submittedName>
        <fullName evidence="3">Uncharacterized protein</fullName>
    </submittedName>
</protein>
<evidence type="ECO:0000313" key="4">
    <source>
        <dbReference type="Proteomes" id="UP001589608"/>
    </source>
</evidence>
<name>A0ABV5M9M8_9ACTN</name>
<feature type="transmembrane region" description="Helical" evidence="2">
    <location>
        <begin position="31"/>
        <end position="64"/>
    </location>
</feature>
<evidence type="ECO:0000313" key="3">
    <source>
        <dbReference type="EMBL" id="MFB9445570.1"/>
    </source>
</evidence>
<keyword evidence="2" id="KW-0472">Membrane</keyword>
<keyword evidence="4" id="KW-1185">Reference proteome</keyword>
<proteinExistence type="predicted"/>